<feature type="transmembrane region" description="Helical" evidence="2">
    <location>
        <begin position="73"/>
        <end position="96"/>
    </location>
</feature>
<evidence type="ECO:0000256" key="1">
    <source>
        <dbReference type="SAM" id="MobiDB-lite"/>
    </source>
</evidence>
<feature type="transmembrane region" description="Helical" evidence="2">
    <location>
        <begin position="300"/>
        <end position="319"/>
    </location>
</feature>
<feature type="compositionally biased region" description="Pro residues" evidence="1">
    <location>
        <begin position="1"/>
        <end position="11"/>
    </location>
</feature>
<feature type="transmembrane region" description="Helical" evidence="2">
    <location>
        <begin position="275"/>
        <end position="293"/>
    </location>
</feature>
<dbReference type="InterPro" id="IPR018677">
    <property type="entry name" value="DUF2157"/>
</dbReference>
<sequence>MTAPPTIPPDAPAGSPGQPGPPGPTPHTPVVVTATPRQLHWLEGQLAHWQSEGLVDPVAASAIRNRYVASRRFTLSHIVLTLGACFVGLGLIWLVASNLDQMSPLVRFLLMVVIWLGLIGAAEVLAARREREGDTASPVVGAVRLLAAGAFGAVVFQAAQSLQVPAFEPILVGVWGLGAVLWAYAVRGLAPLVLGIGLIAFWFLWQVMSGGEGAFAVSTALAVAALAGVSIGVVHNILGWRDFALPWREIGAALGLVALFIAAFPFAWGEAAGSIALWLGLAVAGGLAVLALARGGRIDRFEVALSALALALTIALSLWRFDQDVMDTANLPPGAWARAVFAVVAYLLVASGYAVLGGMRDASRLTWLATGALVIFVTVQAFAVFAPIVSGAALFLIVGLVLLGTGILADRGRRRLVSETKEALS</sequence>
<feature type="compositionally biased region" description="Pro residues" evidence="1">
    <location>
        <begin position="18"/>
        <end position="27"/>
    </location>
</feature>
<keyword evidence="2" id="KW-0812">Transmembrane</keyword>
<dbReference type="EMBL" id="BAABFX010000029">
    <property type="protein sequence ID" value="GAA4397955.1"/>
    <property type="molecule type" value="Genomic_DNA"/>
</dbReference>
<dbReference type="RefSeq" id="WP_159903760.1">
    <property type="nucleotide sequence ID" value="NZ_BAABFX010000029.1"/>
</dbReference>
<feature type="transmembrane region" description="Helical" evidence="2">
    <location>
        <begin position="365"/>
        <end position="386"/>
    </location>
</feature>
<feature type="transmembrane region" description="Helical" evidence="2">
    <location>
        <begin position="214"/>
        <end position="238"/>
    </location>
</feature>
<organism evidence="4 5">
    <name type="scientific">Ornithinibacter aureus</name>
    <dbReference type="NCBI Taxonomy" id="622664"/>
    <lineage>
        <taxon>Bacteria</taxon>
        <taxon>Bacillati</taxon>
        <taxon>Actinomycetota</taxon>
        <taxon>Actinomycetes</taxon>
        <taxon>Micrococcales</taxon>
        <taxon>Intrasporangiaceae</taxon>
        <taxon>Ornithinibacter</taxon>
    </lineage>
</organism>
<evidence type="ECO:0000313" key="4">
    <source>
        <dbReference type="EMBL" id="GAA4397955.1"/>
    </source>
</evidence>
<dbReference type="Proteomes" id="UP001500390">
    <property type="component" value="Unassembled WGS sequence"/>
</dbReference>
<dbReference type="Pfam" id="PF09925">
    <property type="entry name" value="DUF2157"/>
    <property type="match status" value="1"/>
</dbReference>
<feature type="transmembrane region" description="Helical" evidence="2">
    <location>
        <begin position="189"/>
        <end position="208"/>
    </location>
</feature>
<evidence type="ECO:0000313" key="5">
    <source>
        <dbReference type="Proteomes" id="UP001500390"/>
    </source>
</evidence>
<feature type="domain" description="DUF2157" evidence="3">
    <location>
        <begin position="48"/>
        <end position="187"/>
    </location>
</feature>
<protein>
    <recommendedName>
        <fullName evidence="3">DUF2157 domain-containing protein</fullName>
    </recommendedName>
</protein>
<name>A0ABP8JZ79_9MICO</name>
<feature type="region of interest" description="Disordered" evidence="1">
    <location>
        <begin position="1"/>
        <end position="29"/>
    </location>
</feature>
<proteinExistence type="predicted"/>
<comment type="caution">
    <text evidence="4">The sequence shown here is derived from an EMBL/GenBank/DDBJ whole genome shotgun (WGS) entry which is preliminary data.</text>
</comment>
<keyword evidence="5" id="KW-1185">Reference proteome</keyword>
<accession>A0ABP8JZ79</accession>
<keyword evidence="2" id="KW-1133">Transmembrane helix</keyword>
<feature type="transmembrane region" description="Helical" evidence="2">
    <location>
        <begin position="250"/>
        <end position="269"/>
    </location>
</feature>
<evidence type="ECO:0000259" key="3">
    <source>
        <dbReference type="Pfam" id="PF09925"/>
    </source>
</evidence>
<feature type="transmembrane region" description="Helical" evidence="2">
    <location>
        <begin position="392"/>
        <end position="409"/>
    </location>
</feature>
<reference evidence="5" key="1">
    <citation type="journal article" date="2019" name="Int. J. Syst. Evol. Microbiol.">
        <title>The Global Catalogue of Microorganisms (GCM) 10K type strain sequencing project: providing services to taxonomists for standard genome sequencing and annotation.</title>
        <authorList>
            <consortium name="The Broad Institute Genomics Platform"/>
            <consortium name="The Broad Institute Genome Sequencing Center for Infectious Disease"/>
            <person name="Wu L."/>
            <person name="Ma J."/>
        </authorList>
    </citation>
    <scope>NUCLEOTIDE SEQUENCE [LARGE SCALE GENOMIC DNA]</scope>
    <source>
        <strain evidence="5">JCM 17738</strain>
    </source>
</reference>
<feature type="transmembrane region" description="Helical" evidence="2">
    <location>
        <begin position="339"/>
        <end position="358"/>
    </location>
</feature>
<feature type="transmembrane region" description="Helical" evidence="2">
    <location>
        <begin position="108"/>
        <end position="127"/>
    </location>
</feature>
<keyword evidence="2" id="KW-0472">Membrane</keyword>
<gene>
    <name evidence="4" type="ORF">GCM10023153_22390</name>
</gene>
<feature type="transmembrane region" description="Helical" evidence="2">
    <location>
        <begin position="166"/>
        <end position="184"/>
    </location>
</feature>
<feature type="transmembrane region" description="Helical" evidence="2">
    <location>
        <begin position="139"/>
        <end position="160"/>
    </location>
</feature>
<evidence type="ECO:0000256" key="2">
    <source>
        <dbReference type="SAM" id="Phobius"/>
    </source>
</evidence>